<evidence type="ECO:0000313" key="3">
    <source>
        <dbReference type="Proteomes" id="UP000799640"/>
    </source>
</evidence>
<protein>
    <submittedName>
        <fullName evidence="2">Uncharacterized protein</fullName>
    </submittedName>
</protein>
<accession>A0A6G1HKT0</accession>
<keyword evidence="3" id="KW-1185">Reference proteome</keyword>
<reference evidence="2" key="1">
    <citation type="journal article" date="2020" name="Stud. Mycol.">
        <title>101 Dothideomycetes genomes: a test case for predicting lifestyles and emergence of pathogens.</title>
        <authorList>
            <person name="Haridas S."/>
            <person name="Albert R."/>
            <person name="Binder M."/>
            <person name="Bloem J."/>
            <person name="Labutti K."/>
            <person name="Salamov A."/>
            <person name="Andreopoulos B."/>
            <person name="Baker S."/>
            <person name="Barry K."/>
            <person name="Bills G."/>
            <person name="Bluhm B."/>
            <person name="Cannon C."/>
            <person name="Castanera R."/>
            <person name="Culley D."/>
            <person name="Daum C."/>
            <person name="Ezra D."/>
            <person name="Gonzalez J."/>
            <person name="Henrissat B."/>
            <person name="Kuo A."/>
            <person name="Liang C."/>
            <person name="Lipzen A."/>
            <person name="Lutzoni F."/>
            <person name="Magnuson J."/>
            <person name="Mondo S."/>
            <person name="Nolan M."/>
            <person name="Ohm R."/>
            <person name="Pangilinan J."/>
            <person name="Park H.-J."/>
            <person name="Ramirez L."/>
            <person name="Alfaro M."/>
            <person name="Sun H."/>
            <person name="Tritt A."/>
            <person name="Yoshinaga Y."/>
            <person name="Zwiers L.-H."/>
            <person name="Turgeon B."/>
            <person name="Goodwin S."/>
            <person name="Spatafora J."/>
            <person name="Crous P."/>
            <person name="Grigoriev I."/>
        </authorList>
    </citation>
    <scope>NUCLEOTIDE SEQUENCE</scope>
    <source>
        <strain evidence="2">CBS 262.69</strain>
    </source>
</reference>
<evidence type="ECO:0000313" key="2">
    <source>
        <dbReference type="EMBL" id="KAF2396459.1"/>
    </source>
</evidence>
<dbReference type="AlphaFoldDB" id="A0A6G1HKT0"/>
<proteinExistence type="predicted"/>
<name>A0A6G1HKT0_9PEZI</name>
<organism evidence="2 3">
    <name type="scientific">Trichodelitschia bisporula</name>
    <dbReference type="NCBI Taxonomy" id="703511"/>
    <lineage>
        <taxon>Eukaryota</taxon>
        <taxon>Fungi</taxon>
        <taxon>Dikarya</taxon>
        <taxon>Ascomycota</taxon>
        <taxon>Pezizomycotina</taxon>
        <taxon>Dothideomycetes</taxon>
        <taxon>Dothideomycetes incertae sedis</taxon>
        <taxon>Phaeotrichales</taxon>
        <taxon>Phaeotrichaceae</taxon>
        <taxon>Trichodelitschia</taxon>
    </lineage>
</organism>
<dbReference type="Proteomes" id="UP000799640">
    <property type="component" value="Unassembled WGS sequence"/>
</dbReference>
<feature type="region of interest" description="Disordered" evidence="1">
    <location>
        <begin position="1"/>
        <end position="52"/>
    </location>
</feature>
<dbReference type="EMBL" id="ML996707">
    <property type="protein sequence ID" value="KAF2396459.1"/>
    <property type="molecule type" value="Genomic_DNA"/>
</dbReference>
<sequence length="52" mass="5983">MRALHHVRPVPSRHNNAPASRLPHAPTWSSPLPHPSGPAERRDEKRIRVRPR</sequence>
<gene>
    <name evidence="2" type="ORF">EJ06DRAFT_534186</name>
</gene>
<evidence type="ECO:0000256" key="1">
    <source>
        <dbReference type="SAM" id="MobiDB-lite"/>
    </source>
</evidence>